<dbReference type="STRING" id="194439.CT0827"/>
<name>Q8KE63_CHLTE</name>
<dbReference type="AlphaFoldDB" id="Q8KE63"/>
<protein>
    <submittedName>
        <fullName evidence="2">Uncharacterized protein</fullName>
    </submittedName>
</protein>
<dbReference type="HOGENOM" id="CLU_1666275_0_0_10"/>
<evidence type="ECO:0000256" key="1">
    <source>
        <dbReference type="SAM" id="SignalP"/>
    </source>
</evidence>
<keyword evidence="1" id="KW-0732">Signal</keyword>
<feature type="chain" id="PRO_5004312182" evidence="1">
    <location>
        <begin position="29"/>
        <end position="158"/>
    </location>
</feature>
<dbReference type="EMBL" id="AE006470">
    <property type="protein sequence ID" value="AAM72063.1"/>
    <property type="molecule type" value="Genomic_DNA"/>
</dbReference>
<dbReference type="OrthoDB" id="9975242at2"/>
<dbReference type="KEGG" id="cte:CT0827"/>
<organism evidence="2 3">
    <name type="scientific">Chlorobaculum tepidum (strain ATCC 49652 / DSM 12025 / NBRC 103806 / TLS)</name>
    <name type="common">Chlorobium tepidum</name>
    <dbReference type="NCBI Taxonomy" id="194439"/>
    <lineage>
        <taxon>Bacteria</taxon>
        <taxon>Pseudomonadati</taxon>
        <taxon>Chlorobiota</taxon>
        <taxon>Chlorobiia</taxon>
        <taxon>Chlorobiales</taxon>
        <taxon>Chlorobiaceae</taxon>
        <taxon>Chlorobaculum</taxon>
    </lineage>
</organism>
<accession>Q8KE63</accession>
<proteinExistence type="predicted"/>
<feature type="signal peptide" evidence="1">
    <location>
        <begin position="1"/>
        <end position="28"/>
    </location>
</feature>
<gene>
    <name evidence="2" type="ordered locus">CT0827</name>
</gene>
<dbReference type="Proteomes" id="UP000001007">
    <property type="component" value="Chromosome"/>
</dbReference>
<keyword evidence="3" id="KW-1185">Reference proteome</keyword>
<reference evidence="2 3" key="1">
    <citation type="journal article" date="2002" name="Proc. Natl. Acad. Sci. U.S.A.">
        <title>The complete genome sequence of Chlorobium tepidum TLS, a photosynthetic, anaerobic, green-sulfur bacterium.</title>
        <authorList>
            <person name="Eisen J.A."/>
            <person name="Nelson K.E."/>
            <person name="Paulsen I.T."/>
            <person name="Heidelberg J.F."/>
            <person name="Wu M."/>
            <person name="Dodson R.J."/>
            <person name="Deboy R."/>
            <person name="Gwinn M.L."/>
            <person name="Nelson W.C."/>
            <person name="Haft D.H."/>
            <person name="Hickey E.K."/>
            <person name="Peterson J.D."/>
            <person name="Durkin A.S."/>
            <person name="Kolonay J.L."/>
            <person name="Yang F."/>
            <person name="Holt I."/>
            <person name="Umayam L.A."/>
            <person name="Mason T."/>
            <person name="Brenner M."/>
            <person name="Shea T.P."/>
            <person name="Parksey D."/>
            <person name="Nierman W.C."/>
            <person name="Feldblyum T.V."/>
            <person name="Hansen C.L."/>
            <person name="Craven M.B."/>
            <person name="Radune D."/>
            <person name="Vamathevan J."/>
            <person name="Khouri H."/>
            <person name="White O."/>
            <person name="Gruber T.M."/>
            <person name="Ketchum K.A."/>
            <person name="Venter J.C."/>
            <person name="Tettelin H."/>
            <person name="Bryant D.A."/>
            <person name="Fraser C.M."/>
        </authorList>
    </citation>
    <scope>NUCLEOTIDE SEQUENCE [LARGE SCALE GENOMIC DNA]</scope>
    <source>
        <strain evidence="3">ATCC 49652 / DSM 12025 / NBRC 103806 / TLS</strain>
    </source>
</reference>
<evidence type="ECO:0000313" key="2">
    <source>
        <dbReference type="EMBL" id="AAM72063.1"/>
    </source>
</evidence>
<dbReference type="EnsemblBacteria" id="AAM72063">
    <property type="protein sequence ID" value="AAM72063"/>
    <property type="gene ID" value="CT0827"/>
</dbReference>
<evidence type="ECO:0000313" key="3">
    <source>
        <dbReference type="Proteomes" id="UP000001007"/>
    </source>
</evidence>
<sequence length="158" mass="15861">MGELIMKKTIITSLVAIAAFGFAGTAHADSFATYSSLNTLSAGTDDPNGVSYGYSYDWGGVSSSCCNGSSAVGSYTEIDAFGVGDGSLSAVSGFQGKAEQGANSSFATAAGIAASSNSGLTNYGYPVVDVSVDGGAYAQSSSYASYSWMTVWGGSTSW</sequence>